<dbReference type="InterPro" id="IPR050498">
    <property type="entry name" value="Ycf3"/>
</dbReference>
<dbReference type="RefSeq" id="WP_169605824.1">
    <property type="nucleotide sequence ID" value="NZ_CP051682.1"/>
</dbReference>
<accession>A0A7L5DXH3</accession>
<dbReference type="Pfam" id="PF13181">
    <property type="entry name" value="TPR_8"/>
    <property type="match status" value="1"/>
</dbReference>
<dbReference type="InterPro" id="IPR011990">
    <property type="entry name" value="TPR-like_helical_dom_sf"/>
</dbReference>
<dbReference type="PANTHER" id="PTHR44858:SF1">
    <property type="entry name" value="UDP-N-ACETYLGLUCOSAMINE--PEPTIDE N-ACETYLGLUCOSAMINYLTRANSFERASE SPINDLY-RELATED"/>
    <property type="match status" value="1"/>
</dbReference>
<keyword evidence="1" id="KW-0677">Repeat</keyword>
<organism evidence="5 6">
    <name type="scientific">Mucilaginibacter robiniae</name>
    <dbReference type="NCBI Taxonomy" id="2728022"/>
    <lineage>
        <taxon>Bacteria</taxon>
        <taxon>Pseudomonadati</taxon>
        <taxon>Bacteroidota</taxon>
        <taxon>Sphingobacteriia</taxon>
        <taxon>Sphingobacteriales</taxon>
        <taxon>Sphingobacteriaceae</taxon>
        <taxon>Mucilaginibacter</taxon>
    </lineage>
</organism>
<dbReference type="Gene3D" id="1.25.40.10">
    <property type="entry name" value="Tetratricopeptide repeat domain"/>
    <property type="match status" value="1"/>
</dbReference>
<feature type="repeat" description="TPR" evidence="3">
    <location>
        <begin position="54"/>
        <end position="87"/>
    </location>
</feature>
<evidence type="ECO:0000313" key="5">
    <source>
        <dbReference type="EMBL" id="QJD94807.1"/>
    </source>
</evidence>
<dbReference type="AlphaFoldDB" id="A0A7L5DXH3"/>
<feature type="chain" id="PRO_5029616682" evidence="4">
    <location>
        <begin position="20"/>
        <end position="206"/>
    </location>
</feature>
<feature type="signal peptide" evidence="4">
    <location>
        <begin position="1"/>
        <end position="19"/>
    </location>
</feature>
<dbReference type="SUPFAM" id="SSF48452">
    <property type="entry name" value="TPR-like"/>
    <property type="match status" value="1"/>
</dbReference>
<sequence length="206" mass="23605">MRLSVILSFLLVSSLDGIAQNAYFKLGYQSFMDKDFKTAVRQLEKACMADSNNTNALWMLAYSYFHSDNYKKSVTTYTRVITLNPTDQDAYYFRSKAKSNLAKDVQLSLDDKEKCMLGAINDLTKALLIKPNETRFYQTRGLAYRDYATFKLQANMHYYDRNRGINALKAEIADFEKVMNENPGRMDIASLLDIAKEKLATVVGHH</sequence>
<dbReference type="GO" id="GO:0046813">
    <property type="term" value="P:receptor-mediated virion attachment to host cell"/>
    <property type="evidence" value="ECO:0007669"/>
    <property type="project" value="TreeGrafter"/>
</dbReference>
<dbReference type="InterPro" id="IPR019734">
    <property type="entry name" value="TPR_rpt"/>
</dbReference>
<evidence type="ECO:0000256" key="2">
    <source>
        <dbReference type="ARBA" id="ARBA00022803"/>
    </source>
</evidence>
<dbReference type="SMART" id="SM00028">
    <property type="entry name" value="TPR"/>
    <property type="match status" value="2"/>
</dbReference>
<dbReference type="PANTHER" id="PTHR44858">
    <property type="entry name" value="TETRATRICOPEPTIDE REPEAT PROTEIN 6"/>
    <property type="match status" value="1"/>
</dbReference>
<gene>
    <name evidence="5" type="ORF">HH214_02395</name>
</gene>
<reference evidence="5 6" key="1">
    <citation type="submission" date="2020-04" db="EMBL/GenBank/DDBJ databases">
        <title>Genome sequencing of novel species.</title>
        <authorList>
            <person name="Heo J."/>
            <person name="Kim S.-J."/>
            <person name="Kim J.-S."/>
            <person name="Hong S.-B."/>
            <person name="Kwon S.-W."/>
        </authorList>
    </citation>
    <scope>NUCLEOTIDE SEQUENCE [LARGE SCALE GENOMIC DNA]</scope>
    <source>
        <strain evidence="5 6">F39-2</strain>
    </source>
</reference>
<evidence type="ECO:0000256" key="1">
    <source>
        <dbReference type="ARBA" id="ARBA00022737"/>
    </source>
</evidence>
<dbReference type="EMBL" id="CP051682">
    <property type="protein sequence ID" value="QJD94807.1"/>
    <property type="molecule type" value="Genomic_DNA"/>
</dbReference>
<evidence type="ECO:0000256" key="4">
    <source>
        <dbReference type="SAM" id="SignalP"/>
    </source>
</evidence>
<evidence type="ECO:0000256" key="3">
    <source>
        <dbReference type="PROSITE-ProRule" id="PRU00339"/>
    </source>
</evidence>
<dbReference type="GO" id="GO:0009279">
    <property type="term" value="C:cell outer membrane"/>
    <property type="evidence" value="ECO:0007669"/>
    <property type="project" value="TreeGrafter"/>
</dbReference>
<keyword evidence="6" id="KW-1185">Reference proteome</keyword>
<name>A0A7L5DXH3_9SPHI</name>
<dbReference type="Proteomes" id="UP000503278">
    <property type="component" value="Chromosome"/>
</dbReference>
<keyword evidence="2 3" id="KW-0802">TPR repeat</keyword>
<keyword evidence="4" id="KW-0732">Signal</keyword>
<evidence type="ECO:0000313" key="6">
    <source>
        <dbReference type="Proteomes" id="UP000503278"/>
    </source>
</evidence>
<proteinExistence type="predicted"/>
<dbReference type="PROSITE" id="PS50005">
    <property type="entry name" value="TPR"/>
    <property type="match status" value="1"/>
</dbReference>
<dbReference type="KEGG" id="mrob:HH214_02395"/>
<protein>
    <submittedName>
        <fullName evidence="5">Tetratricopeptide repeat protein</fullName>
    </submittedName>
</protein>